<dbReference type="EMBL" id="CAXAMM010009780">
    <property type="protein sequence ID" value="CAK9021403.1"/>
    <property type="molecule type" value="Genomic_DNA"/>
</dbReference>
<protein>
    <submittedName>
        <fullName evidence="3">Uncharacterized protein</fullName>
    </submittedName>
</protein>
<reference evidence="3 4" key="1">
    <citation type="submission" date="2024-02" db="EMBL/GenBank/DDBJ databases">
        <authorList>
            <person name="Chen Y."/>
            <person name="Shah S."/>
            <person name="Dougan E. K."/>
            <person name="Thang M."/>
            <person name="Chan C."/>
        </authorList>
    </citation>
    <scope>NUCLEOTIDE SEQUENCE [LARGE SCALE GENOMIC DNA]</scope>
</reference>
<feature type="region of interest" description="Disordered" evidence="2">
    <location>
        <begin position="188"/>
        <end position="213"/>
    </location>
</feature>
<gene>
    <name evidence="3" type="ORF">SCF082_LOCUS15337</name>
</gene>
<evidence type="ECO:0000256" key="2">
    <source>
        <dbReference type="SAM" id="MobiDB-lite"/>
    </source>
</evidence>
<feature type="compositionally biased region" description="Low complexity" evidence="2">
    <location>
        <begin position="103"/>
        <end position="112"/>
    </location>
</feature>
<keyword evidence="4" id="KW-1185">Reference proteome</keyword>
<evidence type="ECO:0000313" key="4">
    <source>
        <dbReference type="Proteomes" id="UP001642464"/>
    </source>
</evidence>
<evidence type="ECO:0000313" key="3">
    <source>
        <dbReference type="EMBL" id="CAK9021403.1"/>
    </source>
</evidence>
<evidence type="ECO:0000256" key="1">
    <source>
        <dbReference type="SAM" id="Coils"/>
    </source>
</evidence>
<feature type="region of interest" description="Disordered" evidence="2">
    <location>
        <begin position="79"/>
        <end position="119"/>
    </location>
</feature>
<feature type="coiled-coil region" evidence="1">
    <location>
        <begin position="235"/>
        <end position="290"/>
    </location>
</feature>
<feature type="compositionally biased region" description="Acidic residues" evidence="2">
    <location>
        <begin position="88"/>
        <end position="97"/>
    </location>
</feature>
<feature type="coiled-coil region" evidence="1">
    <location>
        <begin position="124"/>
        <end position="158"/>
    </location>
</feature>
<sequence>MDCEDWPTLEVESPQNPRDLRVNVRKLQHLPGLPLDSLGSTGQPGSTSDFSFQQRVATKHWRTVRAQLKAHTFILGLQKKQQAKESEKEEEGDEEGEYYNIHSSSEQSSPKSPNAAGWTQNPHVQLLQSQLEEATEEIERLYTEKEDVEHLLHEVRRNSSRSSIRLEHIPTPMSPERVSVACQCEEMPPSVPSPMGRRAFSKTPVSPLSPEVDDEERLDRRDLLEFERRLFLEDAAAWEIERTELEDKQAQLEGEVANALREAEEAAERVNLQEVQMEMWRNELAQAREQEEEVHYRASMHFSLRQENMWLAATDHVEKRERLVVMRCFFAWRSDLDLKGSSKAALSRVAALDILSRLQIEQGWLLLGTCLMGWYQTWSRSEVAQRALNSKSSMESGALLRQCLNHWQLQLQTRRNTVNAAAFVARKLALEVQRLQLYCLKAWQLSMAESARQEGTVALRQREPSQAEVALGKQVRALQTSRAALAAAQDAARRSWAKIPPRIRPPQK</sequence>
<organism evidence="3 4">
    <name type="scientific">Durusdinium trenchii</name>
    <dbReference type="NCBI Taxonomy" id="1381693"/>
    <lineage>
        <taxon>Eukaryota</taxon>
        <taxon>Sar</taxon>
        <taxon>Alveolata</taxon>
        <taxon>Dinophyceae</taxon>
        <taxon>Suessiales</taxon>
        <taxon>Symbiodiniaceae</taxon>
        <taxon>Durusdinium</taxon>
    </lineage>
</organism>
<keyword evidence="1" id="KW-0175">Coiled coil</keyword>
<dbReference type="Proteomes" id="UP001642464">
    <property type="component" value="Unassembled WGS sequence"/>
</dbReference>
<proteinExistence type="predicted"/>
<feature type="non-terminal residue" evidence="3">
    <location>
        <position position="508"/>
    </location>
</feature>
<comment type="caution">
    <text evidence="3">The sequence shown here is derived from an EMBL/GenBank/DDBJ whole genome shotgun (WGS) entry which is preliminary data.</text>
</comment>
<name>A0ABP0K3P3_9DINO</name>
<accession>A0ABP0K3P3</accession>